<dbReference type="Pfam" id="PF07727">
    <property type="entry name" value="RVT_2"/>
    <property type="match status" value="2"/>
</dbReference>
<evidence type="ECO:0000313" key="2">
    <source>
        <dbReference type="EMBL" id="GEU69468.1"/>
    </source>
</evidence>
<comment type="caution">
    <text evidence="2">The sequence shown here is derived from an EMBL/GenBank/DDBJ whole genome shotgun (WGS) entry which is preliminary data.</text>
</comment>
<feature type="domain" description="Reverse transcriptase Ty1/copia-type" evidence="1">
    <location>
        <begin position="457"/>
        <end position="695"/>
    </location>
</feature>
<dbReference type="AlphaFoldDB" id="A0A6L2M680"/>
<gene>
    <name evidence="2" type="ORF">Tci_041446</name>
</gene>
<feature type="domain" description="Reverse transcriptase Ty1/copia-type" evidence="1">
    <location>
        <begin position="149"/>
        <end position="275"/>
    </location>
</feature>
<organism evidence="2">
    <name type="scientific">Tanacetum cinerariifolium</name>
    <name type="common">Dalmatian daisy</name>
    <name type="synonym">Chrysanthemum cinerariifolium</name>
    <dbReference type="NCBI Taxonomy" id="118510"/>
    <lineage>
        <taxon>Eukaryota</taxon>
        <taxon>Viridiplantae</taxon>
        <taxon>Streptophyta</taxon>
        <taxon>Embryophyta</taxon>
        <taxon>Tracheophyta</taxon>
        <taxon>Spermatophyta</taxon>
        <taxon>Magnoliopsida</taxon>
        <taxon>eudicotyledons</taxon>
        <taxon>Gunneridae</taxon>
        <taxon>Pentapetalae</taxon>
        <taxon>asterids</taxon>
        <taxon>campanulids</taxon>
        <taxon>Asterales</taxon>
        <taxon>Asteraceae</taxon>
        <taxon>Asteroideae</taxon>
        <taxon>Anthemideae</taxon>
        <taxon>Anthemidinae</taxon>
        <taxon>Tanacetum</taxon>
    </lineage>
</organism>
<sequence length="849" mass="98352">MLKLRSTTKFFMRFLNYLRGIFFIFFNDDVQQSPEEVILPQTNTQSISNNMIPNGDEASTSHNVFNERLEDAYFDVSTSFHDPSNVHTYYQPYPHEKKWTMDYPLYKIIGDPKSSVRTRGQIANSCLFSCLLSPIKPANVAEVLRDADWNKKDESSLVIRNKSRLVAVGYSQQEGIDYDETFAPVARIEAIRLFLAYAAHKDFTVFQMDVKTMFLNEILKEEVYVGQPPGFVSKQYPDHVYALDNALYGLKQAPRAWYTVLLQFLIESGFQKVPTPMVEQAKLKFDLVGKPVDHTDYRSMIGSLMYVTSSRPDIMFATCICARYQANPNEHHVSAVKRIFPELEFVAVSSCCAQVLWMRTQLTNYGFFYDKVPIYCDSKSAIAISCNPVQHTRTKHIDVRYHFIKDHVEKGTIELYFIGTEYQLAELLTKSLPEARFKFLVEKLELLQFKRLDVGVLVPTPDNITPLTLKWLFKNKHDEQKTVIQNKSRIVVRGYRQEEGIDFEESFAPVARMEAIRIFLAYAAHKSFTVFQMDVKTAFLHGTLKENVYVCQPEGFIDADHPSYVFKLKKVLYGLKQVPSTWYDELSTFLLQNHLFKGTTDPTLFIRHFVDDILVVQVYVDDIIFGSTHPRYTQLFSNLKKSYFEMSMMGEMTFFLGLQVNQSPYDIFINQSNYMLEILKKYGMESCDPVGTPMEIQDKLDLDQNGTLVDATIYCIMIGALMYLTSSRLDIVHATCLCARYRLRQPRNTLRRLKGSSIISEEPLIWVFAIAISCNPVQHSRTKHIDVRYHFIKEHMQKGTIELYFVKTDYQLADLFTKALPVDRFNYLIRRISMHSLSPQKLDRLAKSQ</sequence>
<dbReference type="SUPFAM" id="SSF56672">
    <property type="entry name" value="DNA/RNA polymerases"/>
    <property type="match status" value="2"/>
</dbReference>
<dbReference type="InterPro" id="IPR043502">
    <property type="entry name" value="DNA/RNA_pol_sf"/>
</dbReference>
<reference evidence="2" key="1">
    <citation type="journal article" date="2019" name="Sci. Rep.">
        <title>Draft genome of Tanacetum cinerariifolium, the natural source of mosquito coil.</title>
        <authorList>
            <person name="Yamashiro T."/>
            <person name="Shiraishi A."/>
            <person name="Satake H."/>
            <person name="Nakayama K."/>
        </authorList>
    </citation>
    <scope>NUCLEOTIDE SEQUENCE</scope>
</reference>
<dbReference type="PANTHER" id="PTHR11439:SF509">
    <property type="entry name" value="RNA-DIRECTED DNA POLYMERASE"/>
    <property type="match status" value="1"/>
</dbReference>
<protein>
    <submittedName>
        <fullName evidence="2">Retrovirus-related Pol polyprotein from transposon TNT 1-94</fullName>
    </submittedName>
</protein>
<name>A0A6L2M680_TANCI</name>
<dbReference type="PANTHER" id="PTHR11439">
    <property type="entry name" value="GAG-POL-RELATED RETROTRANSPOSON"/>
    <property type="match status" value="1"/>
</dbReference>
<dbReference type="EMBL" id="BKCJ010005940">
    <property type="protein sequence ID" value="GEU69468.1"/>
    <property type="molecule type" value="Genomic_DNA"/>
</dbReference>
<proteinExistence type="predicted"/>
<dbReference type="InterPro" id="IPR013103">
    <property type="entry name" value="RVT_2"/>
</dbReference>
<dbReference type="CDD" id="cd09272">
    <property type="entry name" value="RNase_HI_RT_Ty1"/>
    <property type="match status" value="2"/>
</dbReference>
<accession>A0A6L2M680</accession>
<evidence type="ECO:0000259" key="1">
    <source>
        <dbReference type="Pfam" id="PF07727"/>
    </source>
</evidence>